<feature type="transmembrane region" description="Helical" evidence="7">
    <location>
        <begin position="223"/>
        <end position="246"/>
    </location>
</feature>
<dbReference type="OrthoDB" id="4668943at2"/>
<feature type="transmembrane region" description="Helical" evidence="7">
    <location>
        <begin position="436"/>
        <end position="458"/>
    </location>
</feature>
<dbReference type="AlphaFoldDB" id="A0A4R4PJW9"/>
<evidence type="ECO:0000313" key="10">
    <source>
        <dbReference type="Proteomes" id="UP000295075"/>
    </source>
</evidence>
<feature type="transmembrane region" description="Helical" evidence="7">
    <location>
        <begin position="12"/>
        <end position="34"/>
    </location>
</feature>
<feature type="transmembrane region" description="Helical" evidence="7">
    <location>
        <begin position="199"/>
        <end position="217"/>
    </location>
</feature>
<dbReference type="Proteomes" id="UP000295075">
    <property type="component" value="Unassembled WGS sequence"/>
</dbReference>
<dbReference type="NCBIfam" id="TIGR00711">
    <property type="entry name" value="efflux_EmrB"/>
    <property type="match status" value="1"/>
</dbReference>
<organism evidence="9 10">
    <name type="scientific">Kribbella albertanoniae</name>
    <dbReference type="NCBI Taxonomy" id="1266829"/>
    <lineage>
        <taxon>Bacteria</taxon>
        <taxon>Bacillati</taxon>
        <taxon>Actinomycetota</taxon>
        <taxon>Actinomycetes</taxon>
        <taxon>Propionibacteriales</taxon>
        <taxon>Kribbellaceae</taxon>
        <taxon>Kribbella</taxon>
    </lineage>
</organism>
<name>A0A4R4PJW9_9ACTN</name>
<dbReference type="GO" id="GO:0022857">
    <property type="term" value="F:transmembrane transporter activity"/>
    <property type="evidence" value="ECO:0007669"/>
    <property type="project" value="InterPro"/>
</dbReference>
<reference evidence="9 10" key="1">
    <citation type="submission" date="2019-03" db="EMBL/GenBank/DDBJ databases">
        <title>Draft genome sequences of novel Actinobacteria.</title>
        <authorList>
            <person name="Sahin N."/>
            <person name="Ay H."/>
            <person name="Saygin H."/>
        </authorList>
    </citation>
    <scope>NUCLEOTIDE SEQUENCE [LARGE SCALE GENOMIC DNA]</scope>
    <source>
        <strain evidence="9 10">JCM 30547</strain>
    </source>
</reference>
<evidence type="ECO:0000259" key="8">
    <source>
        <dbReference type="PROSITE" id="PS50850"/>
    </source>
</evidence>
<protein>
    <submittedName>
        <fullName evidence="9">DHA2 family efflux MFS transporter permease subunit</fullName>
    </submittedName>
</protein>
<feature type="transmembrane region" description="Helical" evidence="7">
    <location>
        <begin position="299"/>
        <end position="319"/>
    </location>
</feature>
<dbReference type="Gene3D" id="1.20.1250.20">
    <property type="entry name" value="MFS general substrate transporter like domains"/>
    <property type="match status" value="1"/>
</dbReference>
<dbReference type="GO" id="GO:0005886">
    <property type="term" value="C:plasma membrane"/>
    <property type="evidence" value="ECO:0007669"/>
    <property type="project" value="UniProtKB-SubCell"/>
</dbReference>
<evidence type="ECO:0000256" key="7">
    <source>
        <dbReference type="SAM" id="Phobius"/>
    </source>
</evidence>
<evidence type="ECO:0000256" key="2">
    <source>
        <dbReference type="ARBA" id="ARBA00022448"/>
    </source>
</evidence>
<dbReference type="PANTHER" id="PTHR42718:SF46">
    <property type="entry name" value="BLR6921 PROTEIN"/>
    <property type="match status" value="1"/>
</dbReference>
<feature type="transmembrane region" description="Helical" evidence="7">
    <location>
        <begin position="267"/>
        <end position="287"/>
    </location>
</feature>
<feature type="transmembrane region" description="Helical" evidence="7">
    <location>
        <begin position="396"/>
        <end position="416"/>
    </location>
</feature>
<comment type="subcellular location">
    <subcellularLocation>
        <location evidence="1">Cell membrane</location>
        <topology evidence="1">Multi-pass membrane protein</topology>
    </subcellularLocation>
</comment>
<dbReference type="PANTHER" id="PTHR42718">
    <property type="entry name" value="MAJOR FACILITATOR SUPERFAMILY MULTIDRUG TRANSPORTER MFSC"/>
    <property type="match status" value="1"/>
</dbReference>
<feature type="transmembrane region" description="Helical" evidence="7">
    <location>
        <begin position="355"/>
        <end position="375"/>
    </location>
</feature>
<dbReference type="RefSeq" id="WP_132412850.1">
    <property type="nucleotide sequence ID" value="NZ_SMKA01000192.1"/>
</dbReference>
<feature type="transmembrane region" description="Helical" evidence="7">
    <location>
        <begin position="78"/>
        <end position="95"/>
    </location>
</feature>
<feature type="transmembrane region" description="Helical" evidence="7">
    <location>
        <begin position="107"/>
        <end position="126"/>
    </location>
</feature>
<evidence type="ECO:0000313" key="9">
    <source>
        <dbReference type="EMBL" id="TDC22381.1"/>
    </source>
</evidence>
<dbReference type="InterPro" id="IPR036259">
    <property type="entry name" value="MFS_trans_sf"/>
</dbReference>
<dbReference type="Pfam" id="PF07690">
    <property type="entry name" value="MFS_1"/>
    <property type="match status" value="1"/>
</dbReference>
<feature type="transmembrane region" description="Helical" evidence="7">
    <location>
        <begin position="138"/>
        <end position="159"/>
    </location>
</feature>
<evidence type="ECO:0000256" key="5">
    <source>
        <dbReference type="ARBA" id="ARBA00022989"/>
    </source>
</evidence>
<dbReference type="InterPro" id="IPR001958">
    <property type="entry name" value="Tet-R_TetA/multi-R_MdtG-like"/>
</dbReference>
<dbReference type="EMBL" id="SMKA01000192">
    <property type="protein sequence ID" value="TDC22381.1"/>
    <property type="molecule type" value="Genomic_DNA"/>
</dbReference>
<feature type="transmembrane region" description="Helical" evidence="7">
    <location>
        <begin position="54"/>
        <end position="71"/>
    </location>
</feature>
<dbReference type="Gene3D" id="1.20.1720.10">
    <property type="entry name" value="Multidrug resistance protein D"/>
    <property type="match status" value="1"/>
</dbReference>
<dbReference type="PRINTS" id="PR01035">
    <property type="entry name" value="TCRTETA"/>
</dbReference>
<dbReference type="SUPFAM" id="SSF103473">
    <property type="entry name" value="MFS general substrate transporter"/>
    <property type="match status" value="1"/>
</dbReference>
<feature type="transmembrane region" description="Helical" evidence="7">
    <location>
        <begin position="165"/>
        <end position="187"/>
    </location>
</feature>
<feature type="domain" description="Major facilitator superfamily (MFS) profile" evidence="8">
    <location>
        <begin position="12"/>
        <end position="462"/>
    </location>
</feature>
<proteinExistence type="predicted"/>
<comment type="caution">
    <text evidence="9">The sequence shown here is derived from an EMBL/GenBank/DDBJ whole genome shotgun (WGS) entry which is preliminary data.</text>
</comment>
<keyword evidence="2" id="KW-0813">Transport</keyword>
<evidence type="ECO:0000256" key="1">
    <source>
        <dbReference type="ARBA" id="ARBA00004651"/>
    </source>
</evidence>
<gene>
    <name evidence="9" type="ORF">E1261_31075</name>
</gene>
<dbReference type="InterPro" id="IPR004638">
    <property type="entry name" value="EmrB-like"/>
</dbReference>
<dbReference type="CDD" id="cd17321">
    <property type="entry name" value="MFS_MMR_MDR_like"/>
    <property type="match status" value="1"/>
</dbReference>
<keyword evidence="4 7" id="KW-0812">Transmembrane</keyword>
<evidence type="ECO:0000256" key="6">
    <source>
        <dbReference type="ARBA" id="ARBA00023136"/>
    </source>
</evidence>
<dbReference type="PROSITE" id="PS50850">
    <property type="entry name" value="MFS"/>
    <property type="match status" value="1"/>
</dbReference>
<feature type="transmembrane region" description="Helical" evidence="7">
    <location>
        <begin position="331"/>
        <end position="349"/>
    </location>
</feature>
<evidence type="ECO:0000256" key="4">
    <source>
        <dbReference type="ARBA" id="ARBA00022692"/>
    </source>
</evidence>
<evidence type="ECO:0000256" key="3">
    <source>
        <dbReference type="ARBA" id="ARBA00022475"/>
    </source>
</evidence>
<dbReference type="InterPro" id="IPR020846">
    <property type="entry name" value="MFS_dom"/>
</dbReference>
<keyword evidence="5 7" id="KW-1133">Transmembrane helix</keyword>
<keyword evidence="3" id="KW-1003">Cell membrane</keyword>
<dbReference type="InterPro" id="IPR011701">
    <property type="entry name" value="MFS"/>
</dbReference>
<sequence>MSGTTTRRPGVVLAVILVTQLMVILDATVVNIAMPEIQHALDFSPSSLSWVQNAYALAFGGLLLLGARAGDLLGRRRVFITGVSLFTLASLLGGLAPNAELLLTARVLQGVGGAIAAPAALTLMMLTYREGPERMKALGYYSLVSSGGGSVGLVLGGMLTDWASWRWGLIINVPIGIGLIIAARKVLTETERETGRFDIAGAVTSTVGITAVVYGFIRVADIGWTAAEVIAAFSVGVVLLVAFVLIERRVSHPIVPLRLFRNASRSASYLTMLLVVGTMFGMFFFLTQFLQGVLELSPLAAGLAFLPMTGLLFAASRFVPRVLNRIDGSRLMLVGSLLITIGTVWLTQLDASSTYLANVVGPMVVFGLGAGMLFIPLVGRAIANVAPEDSGAASGLLNVVQQVGGALGLGILVTVFGTASRNSAGTTPRAVLTDGVHAAFIGAVVYAVLSLAMIVISVKPWSWFRRSQGPAEGDPLAVDAEAKTLVETEGTSGVVGVHT</sequence>
<accession>A0A4R4PJW9</accession>
<keyword evidence="10" id="KW-1185">Reference proteome</keyword>
<keyword evidence="6 7" id="KW-0472">Membrane</keyword>